<dbReference type="Proteomes" id="UP000254794">
    <property type="component" value="Unassembled WGS sequence"/>
</dbReference>
<evidence type="ECO:0000313" key="2">
    <source>
        <dbReference type="Proteomes" id="UP000254794"/>
    </source>
</evidence>
<organism evidence="1 2">
    <name type="scientific">Legionella busanensis</name>
    <dbReference type="NCBI Taxonomy" id="190655"/>
    <lineage>
        <taxon>Bacteria</taxon>
        <taxon>Pseudomonadati</taxon>
        <taxon>Pseudomonadota</taxon>
        <taxon>Gammaproteobacteria</taxon>
        <taxon>Legionellales</taxon>
        <taxon>Legionellaceae</taxon>
        <taxon>Legionella</taxon>
    </lineage>
</organism>
<proteinExistence type="predicted"/>
<accession>A0A378JN59</accession>
<dbReference type="EMBL" id="UGOD01000001">
    <property type="protein sequence ID" value="STX52118.1"/>
    <property type="molecule type" value="Genomic_DNA"/>
</dbReference>
<name>A0A378JN59_9GAMM</name>
<evidence type="ECO:0000313" key="1">
    <source>
        <dbReference type="EMBL" id="STX52118.1"/>
    </source>
</evidence>
<sequence length="496" mass="58050">MFDYFSRLSLRSLSEELMLKIPYKEALVKPMIHFGMITSENLITYYNYYIYNPVYHFFYEDEPESPFVQSRINYKLKKFLLVLGYLDESSIYNNYESLNDGCCFGLSVCYEYMALTGKLKWWKAALRAISTWDENRLSLNNKIVLPNSEEKGPVILKKLFERCLNYILFHHNIYNITPEYIDYKGLSEKEKFLATQFDLFNLKARHFEFIHQGVIQTPKYYENIGCHFSHQNLKSIINIALVKNSICILTSHSHAIGIRYSIKKKQWYLYDPDSLSRKLHQKFSSKRKFIHAIINILGHDITIGLVKFNVPKKSNSLESHFLKLFSKNNLKLLYGSGLHSLYFTYSPLVEYILKRIREEKNSAVILQRALCRIIFPFESGLMRVADIALEHLSIFFTIVQKHPKGSKLLSKVLRASLKLILKDDRIDIFKLLMKYGAKLDQVQQKVIENSNANAIKQFIKNKGKPFIKNTANPFAFFTSHNINSLQYSQVNTISPF</sequence>
<dbReference type="AlphaFoldDB" id="A0A378JN59"/>
<gene>
    <name evidence="1" type="ORF">NCTC13316_02222</name>
</gene>
<keyword evidence="2" id="KW-1185">Reference proteome</keyword>
<protein>
    <submittedName>
        <fullName evidence="1">Uncharacterized protein</fullName>
    </submittedName>
</protein>
<reference evidence="1 2" key="1">
    <citation type="submission" date="2018-06" db="EMBL/GenBank/DDBJ databases">
        <authorList>
            <consortium name="Pathogen Informatics"/>
            <person name="Doyle S."/>
        </authorList>
    </citation>
    <scope>NUCLEOTIDE SEQUENCE [LARGE SCALE GENOMIC DNA]</scope>
    <source>
        <strain evidence="1 2">NCTC13316</strain>
    </source>
</reference>